<dbReference type="KEGG" id="hazt:108673619"/>
<dbReference type="AlphaFoldDB" id="A0A8B7NT79"/>
<evidence type="ECO:0000256" key="1">
    <source>
        <dbReference type="SAM" id="MobiDB-lite"/>
    </source>
</evidence>
<protein>
    <submittedName>
        <fullName evidence="4">Uncharacterized protein LOC108673619 isoform X1</fullName>
    </submittedName>
</protein>
<evidence type="ECO:0000256" key="2">
    <source>
        <dbReference type="SAM" id="Phobius"/>
    </source>
</evidence>
<feature type="region of interest" description="Disordered" evidence="1">
    <location>
        <begin position="263"/>
        <end position="393"/>
    </location>
</feature>
<feature type="transmembrane region" description="Helical" evidence="2">
    <location>
        <begin position="24"/>
        <end position="48"/>
    </location>
</feature>
<keyword evidence="2" id="KW-1133">Transmembrane helix</keyword>
<feature type="region of interest" description="Disordered" evidence="1">
    <location>
        <begin position="410"/>
        <end position="439"/>
    </location>
</feature>
<dbReference type="OrthoDB" id="10533048at2759"/>
<feature type="compositionally biased region" description="Polar residues" evidence="1">
    <location>
        <begin position="873"/>
        <end position="892"/>
    </location>
</feature>
<feature type="compositionally biased region" description="Polar residues" evidence="1">
    <location>
        <begin position="352"/>
        <end position="370"/>
    </location>
</feature>
<keyword evidence="3" id="KW-1185">Reference proteome</keyword>
<keyword evidence="2" id="KW-0812">Transmembrane</keyword>
<feature type="compositionally biased region" description="Polar residues" evidence="1">
    <location>
        <begin position="411"/>
        <end position="435"/>
    </location>
</feature>
<evidence type="ECO:0000313" key="3">
    <source>
        <dbReference type="Proteomes" id="UP000694843"/>
    </source>
</evidence>
<feature type="region of interest" description="Disordered" evidence="1">
    <location>
        <begin position="559"/>
        <end position="578"/>
    </location>
</feature>
<feature type="compositionally biased region" description="Basic and acidic residues" evidence="1">
    <location>
        <begin position="134"/>
        <end position="143"/>
    </location>
</feature>
<feature type="compositionally biased region" description="Basic and acidic residues" evidence="1">
    <location>
        <begin position="311"/>
        <end position="330"/>
    </location>
</feature>
<sequence>MTMAANESAHIVTSVSSLDVNTSLVIAVCVLGTLVGVGLLLVVVLLLLRSECCGLSPWRWTAKNHRRNRRSRTEMELEQLAEGADNFITDSMLPGNRTGASENLGIRSPNHCRIPALRMPEDFSPSPPFPLGAERQKASRDRLPSPQQNRRLTALNTFAPNTIELQEKGADTFSGTNCSRVKPVKTIGFRGEYERIPNTSMRGTSDRICNHRVCKPNASGADGYPVSEDDADNQCKGFGHSYYKPGGFSAYIAHTIFDVKRTRHKPRGADRRNSNSVYAKIPSCSESDDDKKMKPDEAYRANRSGRLPRQTKHEKVLPDRAVPRDRESHRLRVVPCAAHRQQKALVEDSPPLASSSRNTSADGSRSTYQRYDSLERKPQQLQEKSCKAPVERAMQGFPDQVKCKVLKRSGDTVNKGQQESSSSHSDLPRLQTSQASKEHRYHQNVVLDVRNSVQPSSSLAGATSFCPTSQETTRYSNNEIPVADNPNIWVESCPKTDNQLPSFRPDNATSSHSGRAYIYQGLRNAVNVSRPESSLYNTLPNLHGTRNNGRVSLLYHGSPHSSVQSLKPHSKMLEDSSSLGDSRFVRISAANTPLDQRGQIHQPASDPHPSLRSHLQPMMNYSFKDLLQSEIANAEDGEKDDAEIAQIISLQSISTTSTPSPPSAAGAAAAVVASHDAEDSTRLQEIKESLSLLDSRDIVDPTTASMSWDHLTPDPSPVYNVGANGNRESHYTPSCIKTKSRSSQDSSHLPVLSETHNFSDTFARQYELKPFQKFYSSLDSRIILDSIKDMELPTEINEEPRLFRKREVLENPTRKLNAFELASNRAAMEETRGRRGVGVRPTNINSRFAFISDTHHQPEESFNDSLRPSKKLFSSTENSFQKTDMSSGTTPPFLQDAAKPGSKSYVVR</sequence>
<feature type="region of interest" description="Disordered" evidence="1">
    <location>
        <begin position="120"/>
        <end position="147"/>
    </location>
</feature>
<feature type="compositionally biased region" description="Basic and acidic residues" evidence="1">
    <location>
        <begin position="289"/>
        <end position="300"/>
    </location>
</feature>
<feature type="compositionally biased region" description="Basic and acidic residues" evidence="1">
    <location>
        <begin position="372"/>
        <end position="390"/>
    </location>
</feature>
<evidence type="ECO:0000313" key="4">
    <source>
        <dbReference type="RefSeq" id="XP_018016959.1"/>
    </source>
</evidence>
<gene>
    <name evidence="4" type="primary">LOC108673619</name>
</gene>
<accession>A0A8B7NT79</accession>
<proteinExistence type="predicted"/>
<keyword evidence="2" id="KW-0472">Membrane</keyword>
<dbReference type="RefSeq" id="XP_018016959.1">
    <property type="nucleotide sequence ID" value="XM_018161470.2"/>
</dbReference>
<reference evidence="4" key="1">
    <citation type="submission" date="2025-08" db="UniProtKB">
        <authorList>
            <consortium name="RefSeq"/>
        </authorList>
    </citation>
    <scope>IDENTIFICATION</scope>
    <source>
        <tissue evidence="4">Whole organism</tissue>
    </source>
</reference>
<organism evidence="3 4">
    <name type="scientific">Hyalella azteca</name>
    <name type="common">Amphipod</name>
    <dbReference type="NCBI Taxonomy" id="294128"/>
    <lineage>
        <taxon>Eukaryota</taxon>
        <taxon>Metazoa</taxon>
        <taxon>Ecdysozoa</taxon>
        <taxon>Arthropoda</taxon>
        <taxon>Crustacea</taxon>
        <taxon>Multicrustacea</taxon>
        <taxon>Malacostraca</taxon>
        <taxon>Eumalacostraca</taxon>
        <taxon>Peracarida</taxon>
        <taxon>Amphipoda</taxon>
        <taxon>Senticaudata</taxon>
        <taxon>Talitrida</taxon>
        <taxon>Talitroidea</taxon>
        <taxon>Hyalellidae</taxon>
        <taxon>Hyalella</taxon>
    </lineage>
</organism>
<dbReference type="Proteomes" id="UP000694843">
    <property type="component" value="Unplaced"/>
</dbReference>
<name>A0A8B7NT79_HYAAZ</name>
<dbReference type="GeneID" id="108673619"/>
<feature type="region of interest" description="Disordered" evidence="1">
    <location>
        <begin position="873"/>
        <end position="908"/>
    </location>
</feature>